<comment type="catalytic activity">
    <reaction evidence="10">
        <text>a ubiquinone + NADH + 5 H(+)(in) = a ubiquinol + NAD(+) + 4 H(+)(out)</text>
        <dbReference type="Rhea" id="RHEA:29091"/>
        <dbReference type="Rhea" id="RHEA-COMP:9565"/>
        <dbReference type="Rhea" id="RHEA-COMP:9566"/>
        <dbReference type="ChEBI" id="CHEBI:15378"/>
        <dbReference type="ChEBI" id="CHEBI:16389"/>
        <dbReference type="ChEBI" id="CHEBI:17976"/>
        <dbReference type="ChEBI" id="CHEBI:57540"/>
        <dbReference type="ChEBI" id="CHEBI:57945"/>
        <dbReference type="EC" id="7.1.1.2"/>
    </reaction>
</comment>
<gene>
    <name evidence="12" type="primary">ND4L</name>
</gene>
<name>Q2F1Q4_9CRUS</name>
<dbReference type="InterPro" id="IPR039428">
    <property type="entry name" value="NUOK/Mnh_C1-like"/>
</dbReference>
<evidence type="ECO:0000256" key="5">
    <source>
        <dbReference type="ARBA" id="ARBA00022967"/>
    </source>
</evidence>
<dbReference type="GO" id="GO:0016020">
    <property type="term" value="C:membrane"/>
    <property type="evidence" value="ECO:0007669"/>
    <property type="project" value="UniProtKB-SubCell"/>
</dbReference>
<protein>
    <recommendedName>
        <fullName evidence="3">NADH-ubiquinone oxidoreductase chain 4L</fullName>
    </recommendedName>
    <alternativeName>
        <fullName evidence="9">NADH dehydrogenase subunit 4L</fullName>
    </alternativeName>
</protein>
<feature type="transmembrane region" description="Helical" evidence="11">
    <location>
        <begin position="49"/>
        <end position="75"/>
    </location>
</feature>
<evidence type="ECO:0000256" key="2">
    <source>
        <dbReference type="ARBA" id="ARBA00010519"/>
    </source>
</evidence>
<evidence type="ECO:0000256" key="10">
    <source>
        <dbReference type="ARBA" id="ARBA00049551"/>
    </source>
</evidence>
<dbReference type="Pfam" id="PF00420">
    <property type="entry name" value="Oxidored_q2"/>
    <property type="match status" value="1"/>
</dbReference>
<keyword evidence="6 11" id="KW-1133">Transmembrane helix</keyword>
<evidence type="ECO:0000256" key="8">
    <source>
        <dbReference type="ARBA" id="ARBA00023136"/>
    </source>
</evidence>
<dbReference type="EMBL" id="DQ340844">
    <property type="protein sequence ID" value="ABD19457.1"/>
    <property type="molecule type" value="Genomic_DNA"/>
</dbReference>
<keyword evidence="12" id="KW-0496">Mitochondrion</keyword>
<evidence type="ECO:0000313" key="12">
    <source>
        <dbReference type="EMBL" id="ABD19457.1"/>
    </source>
</evidence>
<dbReference type="Gene3D" id="1.10.287.3510">
    <property type="match status" value="1"/>
</dbReference>
<evidence type="ECO:0000256" key="4">
    <source>
        <dbReference type="ARBA" id="ARBA00022692"/>
    </source>
</evidence>
<keyword evidence="7" id="KW-0520">NAD</keyword>
<comment type="similarity">
    <text evidence="2">Belongs to the complex I subunit 4L family.</text>
</comment>
<keyword evidence="8 11" id="KW-0472">Membrane</keyword>
<evidence type="ECO:0000256" key="7">
    <source>
        <dbReference type="ARBA" id="ARBA00023027"/>
    </source>
</evidence>
<organism evidence="12">
    <name type="scientific">Daphnia melanica</name>
    <dbReference type="NCBI Taxonomy" id="121629"/>
    <lineage>
        <taxon>Eukaryota</taxon>
        <taxon>Metazoa</taxon>
        <taxon>Ecdysozoa</taxon>
        <taxon>Arthropoda</taxon>
        <taxon>Crustacea</taxon>
        <taxon>Branchiopoda</taxon>
        <taxon>Diplostraca</taxon>
        <taxon>Cladocera</taxon>
        <taxon>Anomopoda</taxon>
        <taxon>Daphniidae</taxon>
        <taxon>Daphnia</taxon>
    </lineage>
</organism>
<proteinExistence type="inferred from homology"/>
<dbReference type="AlphaFoldDB" id="Q2F1Q4"/>
<evidence type="ECO:0000256" key="6">
    <source>
        <dbReference type="ARBA" id="ARBA00022989"/>
    </source>
</evidence>
<keyword evidence="4 11" id="KW-0812">Transmembrane</keyword>
<geneLocation type="mitochondrion" evidence="12"/>
<reference evidence="12" key="1">
    <citation type="journal article" date="2006" name="Science">
        <title>Transitions to asexuality result in excess amino acid substitutions.</title>
        <authorList>
            <person name="Paland S."/>
            <person name="Lynch M."/>
        </authorList>
    </citation>
    <scope>NUCLEOTIDE SEQUENCE</scope>
    <source>
        <strain evidence="12">2</strain>
    </source>
</reference>
<evidence type="ECO:0000256" key="9">
    <source>
        <dbReference type="ARBA" id="ARBA00031586"/>
    </source>
</evidence>
<comment type="subcellular location">
    <subcellularLocation>
        <location evidence="1">Membrane</location>
        <topology evidence="1">Multi-pass membrane protein</topology>
    </subcellularLocation>
</comment>
<evidence type="ECO:0000256" key="11">
    <source>
        <dbReference type="SAM" id="Phobius"/>
    </source>
</evidence>
<dbReference type="GO" id="GO:0008137">
    <property type="term" value="F:NADH dehydrogenase (ubiquinone) activity"/>
    <property type="evidence" value="ECO:0007669"/>
    <property type="project" value="UniProtKB-EC"/>
</dbReference>
<accession>Q2F1Q4</accession>
<evidence type="ECO:0000256" key="3">
    <source>
        <dbReference type="ARBA" id="ARBA00016612"/>
    </source>
</evidence>
<sequence length="91" mass="9929">MVLLMGSMLIFLFSFISKRKHLLATLLSLEGLMLMIFGALFWVSSMVSLSNFVLVFLTLTACEGALGLSLLVSLVRTHGGDNFNSLNALQC</sequence>
<feature type="transmembrane region" description="Helical" evidence="11">
    <location>
        <begin position="21"/>
        <end position="43"/>
    </location>
</feature>
<keyword evidence="5" id="KW-1278">Translocase</keyword>
<evidence type="ECO:0000256" key="1">
    <source>
        <dbReference type="ARBA" id="ARBA00004141"/>
    </source>
</evidence>